<name>A0A0F9PWU9_9ZZZZ</name>
<dbReference type="AlphaFoldDB" id="A0A0F9PWU9"/>
<dbReference type="Pfam" id="PF14022">
    <property type="entry name" value="DUF4238"/>
    <property type="match status" value="1"/>
</dbReference>
<protein>
    <recommendedName>
        <fullName evidence="2">DUF4238 domain-containing protein</fullName>
    </recommendedName>
</protein>
<evidence type="ECO:0008006" key="2">
    <source>
        <dbReference type="Google" id="ProtNLM"/>
    </source>
</evidence>
<proteinExistence type="predicted"/>
<accession>A0A0F9PWU9</accession>
<organism evidence="1">
    <name type="scientific">marine sediment metagenome</name>
    <dbReference type="NCBI Taxonomy" id="412755"/>
    <lineage>
        <taxon>unclassified sequences</taxon>
        <taxon>metagenomes</taxon>
        <taxon>ecological metagenomes</taxon>
    </lineage>
</organism>
<sequence>FWFFYPQELEEWLNNNIESNGINVIRKLLYHQDYDKLSDLEKKQLFEWIYVQYIRTPDFVNTVVDLFNEMLSLISQKKEFLLPDEILEVFQSNNPKIQLLKKYYYRIVKLIFNSIQKKTLYDYTWLDKEWILFKNRTVFPYFTSDNPVILWKAGDKVIQNKIVFEWLSNRENFLPQSFSFSLERGIMYFISLNPNTLLLLSEKNPFPASIIEQDKYSQIYNVNKMITAQSSRYIFSNENYFEHAFNTITEIPGCVKKINRIDTSRVKNESLDYEVFKIQNKDRLDDIIRHYDEIDDERKETFFDSDFIL</sequence>
<comment type="caution">
    <text evidence="1">The sequence shown here is derived from an EMBL/GenBank/DDBJ whole genome shotgun (WGS) entry which is preliminary data.</text>
</comment>
<reference evidence="1" key="1">
    <citation type="journal article" date="2015" name="Nature">
        <title>Complex archaea that bridge the gap between prokaryotes and eukaryotes.</title>
        <authorList>
            <person name="Spang A."/>
            <person name="Saw J.H."/>
            <person name="Jorgensen S.L."/>
            <person name="Zaremba-Niedzwiedzka K."/>
            <person name="Martijn J."/>
            <person name="Lind A.E."/>
            <person name="van Eijk R."/>
            <person name="Schleper C."/>
            <person name="Guy L."/>
            <person name="Ettema T.J."/>
        </authorList>
    </citation>
    <scope>NUCLEOTIDE SEQUENCE</scope>
</reference>
<feature type="non-terminal residue" evidence="1">
    <location>
        <position position="1"/>
    </location>
</feature>
<dbReference type="InterPro" id="IPR025332">
    <property type="entry name" value="DUF4238"/>
</dbReference>
<dbReference type="EMBL" id="LAZR01004796">
    <property type="protein sequence ID" value="KKN05511.1"/>
    <property type="molecule type" value="Genomic_DNA"/>
</dbReference>
<evidence type="ECO:0000313" key="1">
    <source>
        <dbReference type="EMBL" id="KKN05511.1"/>
    </source>
</evidence>
<gene>
    <name evidence="1" type="ORF">LCGC14_1086660</name>
</gene>